<proteinExistence type="predicted"/>
<name>A0ABX3CJ34_9BACI</name>
<feature type="transmembrane region" description="Helical" evidence="1">
    <location>
        <begin position="7"/>
        <end position="31"/>
    </location>
</feature>
<feature type="transmembrane region" description="Helical" evidence="1">
    <location>
        <begin position="147"/>
        <end position="166"/>
    </location>
</feature>
<evidence type="ECO:0000256" key="1">
    <source>
        <dbReference type="SAM" id="Phobius"/>
    </source>
</evidence>
<dbReference type="RefSeq" id="WP_071160398.1">
    <property type="nucleotide sequence ID" value="NZ_MBRJ01000079.1"/>
</dbReference>
<gene>
    <name evidence="2" type="ORF">BBV17_04855</name>
</gene>
<keyword evidence="1" id="KW-1133">Transmembrane helix</keyword>
<feature type="transmembrane region" description="Helical" evidence="1">
    <location>
        <begin position="43"/>
        <end position="62"/>
    </location>
</feature>
<keyword evidence="3" id="KW-1185">Reference proteome</keyword>
<sequence length="191" mass="22646">MNFDTKYLIRWGIPGWIMVMVLLPYFIVIYFDFLSHHVSTASDLLAIGAVLTVLGVPLGYLLNQIHHSLFWVLPKCWKGTWSTYFDEEIKVDEYFDKEESYKDKRERYRYLLSRKHELGGVVVSLGISGFVILLRCIYLLIFKNLHLWEIFYFVIVLTLFLILWLSRNYSSENIEKYHDYYLNQSQSSGSS</sequence>
<feature type="transmembrane region" description="Helical" evidence="1">
    <location>
        <begin position="118"/>
        <end position="141"/>
    </location>
</feature>
<organism evidence="2 3">
    <name type="scientific">Cytobacillus oceanisediminis</name>
    <dbReference type="NCBI Taxonomy" id="665099"/>
    <lineage>
        <taxon>Bacteria</taxon>
        <taxon>Bacillati</taxon>
        <taxon>Bacillota</taxon>
        <taxon>Bacilli</taxon>
        <taxon>Bacillales</taxon>
        <taxon>Bacillaceae</taxon>
        <taxon>Cytobacillus</taxon>
    </lineage>
</organism>
<evidence type="ECO:0000313" key="2">
    <source>
        <dbReference type="EMBL" id="OHX38841.1"/>
    </source>
</evidence>
<dbReference type="EMBL" id="MBRJ01000079">
    <property type="protein sequence ID" value="OHX38841.1"/>
    <property type="molecule type" value="Genomic_DNA"/>
</dbReference>
<accession>A0ABX3CJ34</accession>
<reference evidence="2 3" key="1">
    <citation type="submission" date="2016-07" db="EMBL/GenBank/DDBJ databases">
        <title>Bacillus oceanisediminis whole genome.</title>
        <authorList>
            <person name="Pal Y."/>
            <person name="Verma A."/>
            <person name="Mual P."/>
            <person name="Srinivasan K."/>
        </authorList>
    </citation>
    <scope>NUCLEOTIDE SEQUENCE [LARGE SCALE GENOMIC DNA]</scope>
    <source>
        <strain evidence="2 3">Bhandara28</strain>
    </source>
</reference>
<keyword evidence="1" id="KW-0812">Transmembrane</keyword>
<evidence type="ECO:0000313" key="3">
    <source>
        <dbReference type="Proteomes" id="UP000180194"/>
    </source>
</evidence>
<keyword evidence="1" id="KW-0472">Membrane</keyword>
<protein>
    <submittedName>
        <fullName evidence="2">Uncharacterized protein</fullName>
    </submittedName>
</protein>
<dbReference type="Proteomes" id="UP000180194">
    <property type="component" value="Unassembled WGS sequence"/>
</dbReference>
<comment type="caution">
    <text evidence="2">The sequence shown here is derived from an EMBL/GenBank/DDBJ whole genome shotgun (WGS) entry which is preliminary data.</text>
</comment>